<evidence type="ECO:0000256" key="9">
    <source>
        <dbReference type="ARBA" id="ARBA00023000"/>
    </source>
</evidence>
<keyword evidence="8" id="KW-0862">Zinc</keyword>
<dbReference type="PROSITE" id="PS50817">
    <property type="entry name" value="INTEIN_N_TER"/>
    <property type="match status" value="1"/>
</dbReference>
<dbReference type="SMART" id="SM00305">
    <property type="entry name" value="HintC"/>
    <property type="match status" value="1"/>
</dbReference>
<dbReference type="InterPro" id="IPR007120">
    <property type="entry name" value="DNA-dir_RNAP_su2_dom"/>
</dbReference>
<evidence type="ECO:0000256" key="4">
    <source>
        <dbReference type="ARBA" id="ARBA00022679"/>
    </source>
</evidence>
<reference evidence="12" key="1">
    <citation type="journal article" date="2020" name="Nature">
        <title>Giant virus diversity and host interactions through global metagenomics.</title>
        <authorList>
            <person name="Schulz F."/>
            <person name="Roux S."/>
            <person name="Paez-Espino D."/>
            <person name="Jungbluth S."/>
            <person name="Walsh D.A."/>
            <person name="Denef V.J."/>
            <person name="McMahon K.D."/>
            <person name="Konstantinidis K.T."/>
            <person name="Eloe-Fadrosh E.A."/>
            <person name="Kyrpides N.C."/>
            <person name="Woyke T."/>
        </authorList>
    </citation>
    <scope>NUCLEOTIDE SEQUENCE</scope>
    <source>
        <strain evidence="12">GVMAG-M-3300025572-1</strain>
    </source>
</reference>
<dbReference type="Gene3D" id="2.40.270.10">
    <property type="entry name" value="DNA-directed RNA polymerase, subunit 2, domain 6"/>
    <property type="match status" value="1"/>
</dbReference>
<dbReference type="Pfam" id="PF04560">
    <property type="entry name" value="RNA_pol_Rpb2_7"/>
    <property type="match status" value="1"/>
</dbReference>
<sequence>MALAPDQEGALLREVLTARGGSQPVLDAINHFYQFRLPEILGSFHIQTNNGLYATFSNPLISRPSIRDLRGGAAPRPLYPFEARRSRLSYMGELHCKLELKQLLNGQYVPVPGQSIDVYLGNIPVAVGSYLCRTYGLSPEERYQRGEPKRDPQGYFIIKGDEKVLLNIEKLRTLTPYIYEEKEKYMVRYTSQTLTDTSVVIVFEDRYDLHVTFTKMGISNNSINIFYIFYALGLTRNTIEEVYRIMESFIVDEDPVREARRRREMRYFMQTTENTFRSQTNLDERRIFDILAGKFKDPDIKNSDRRNFLLHKVIQNELFKNISLATAQTPEEQTSLIIAKIRLLASMAAKYVDFRNGYRSVDDRDAWGNKKLADASEHLMTRFVQIWKQMITNIQAKVKGSGLTTAEQIKGAITPRYMTEQFINSFIKKSRGSNQGTREVTVVETLKRDNIVAAWSHIRRISTPTNRRAQIREKRLIHNTQWGVACPVATPEGEACLHELTTITRADGSLTTIGELKDGDEVLTINPVTLEQSASKITKHFIKSSAEYGKPILKITSFNGREIICTDDHPFLTQYGWVYAKDLNPQVHLLAIYPGVKPLPHVVAERKAIFNEQTFKEKLHTIGVKPSLIEKHALELKKKGFFPLMNDDRRLVTLARICGYALADGTLGFNDGNIPRCSFCLGRPYDGEILFQDLESIGFHRTTMRTTTRTIVNKDTGYEATHNCWEVRYTGSLASLLLALDLTYGKRTVVPSKPVPEWVRTGSLAVKREFLAGFQGGDGSKVHWRKRNEKGRIGGKFDFGYTINSKCRQHLDTLLSFMQELADMFNELGVKTLSVTNELVSPDRYAVYLNFSNTEENILKYMEMVGYRYAVTKSTESYHLTEYLKYKQQKIRERIQFKTRILQRTGQGARPAQIARELNVGLKQVTSVLQNMKDNGTTGTLAPKDTIGVEEWLARTFALNNCVFMPIKSITPDAPCMVADFTTVSDNHSMISNGFVTHNCGLIKDSAVTVYVSLERDESLVRARIDGHYALNPVEGRRNPLYLNGVPIGYCNSRELRDELIRLRRSQQLYFDTGIILDQYNELWIYTNSGRVCRPLLVVDPASQQLLIDLVPGMRGADLATLMSNGVLEYIDVAEQEQTQIFIAETTRHLTARRERIEETIRVNQERLNDPQSTPQERQAAQAALSDAQAQRKYTHCEVDPTAILGLSAITMPFAEFNPGPRDTYQAAMVRQALGPNASRIELRFDTTMRTMIEPGVPVVTTDAHELLGLDEYPQGQQLILAITTYGGQNQEDAIIFNKDAIDRGLFMMMIYHSYTVTISQSKTHQERIQIPDYPQSQRLRYSKLDPETGIVRVGETVQSGDCLVGRVIIDTATGKVKNGSLYLEVGKQGVVDEVFITENTEASRLIRIRIRELRKPQPGDKLASRYSQKGTIGAILPGKVFPWIVSKNRALNGVRPHAIFNPHSVPSRMTIGKLYEILTGKLAALKGERVSATAFRRFNIENIQEELANLGFTRSGKERMVNGITGREMDVDIYVGPIYYQLLRHLVADKMQARGTGTIQFLTRQPNAGIRKEGGLRLGEMERDALIEYGAAYLTQERMNISSDAWQGVFCRRCGQISINNVERGTFGCRSCREYAEFTRVQIPYSFKLMTQLLAAAGVKVTLGTKEV</sequence>
<evidence type="ECO:0000259" key="11">
    <source>
        <dbReference type="PROSITE" id="PS50819"/>
    </source>
</evidence>
<evidence type="ECO:0000256" key="6">
    <source>
        <dbReference type="ARBA" id="ARBA00022723"/>
    </source>
</evidence>
<dbReference type="InterPro" id="IPR003587">
    <property type="entry name" value="Hint_dom_N"/>
</dbReference>
<dbReference type="InterPro" id="IPR007644">
    <property type="entry name" value="RNA_pol_bsu_protrusion"/>
</dbReference>
<evidence type="ECO:0000256" key="7">
    <source>
        <dbReference type="ARBA" id="ARBA00022813"/>
    </source>
</evidence>
<dbReference type="InterPro" id="IPR003586">
    <property type="entry name" value="Hint_dom_C"/>
</dbReference>
<dbReference type="InterPro" id="IPR015712">
    <property type="entry name" value="DNA-dir_RNA_pol_su2"/>
</dbReference>
<dbReference type="GO" id="GO:0016539">
    <property type="term" value="P:intein-mediated protein splicing"/>
    <property type="evidence" value="ECO:0007669"/>
    <property type="project" value="InterPro"/>
</dbReference>
<name>A0A6C0J0Y0_9ZZZZ</name>
<dbReference type="Pfam" id="PF04565">
    <property type="entry name" value="RNA_pol_Rpb2_3"/>
    <property type="match status" value="1"/>
</dbReference>
<dbReference type="Pfam" id="PF04566">
    <property type="entry name" value="RNA_pol_Rpb2_4"/>
    <property type="match status" value="1"/>
</dbReference>
<keyword evidence="9" id="KW-0651">Protein splicing</keyword>
<dbReference type="InterPro" id="IPR037033">
    <property type="entry name" value="DNA-dir_RNAP_su2_hyb_sf"/>
</dbReference>
<dbReference type="SUPFAM" id="SSF55608">
    <property type="entry name" value="Homing endonucleases"/>
    <property type="match status" value="1"/>
</dbReference>
<dbReference type="InterPro" id="IPR006141">
    <property type="entry name" value="Intein_N"/>
</dbReference>
<keyword evidence="7" id="KW-0068">Autocatalytic cleavage</keyword>
<dbReference type="InterPro" id="IPR007641">
    <property type="entry name" value="RNA_pol_Rpb2_7"/>
</dbReference>
<dbReference type="Gene3D" id="3.10.28.10">
    <property type="entry name" value="Homing endonucleases"/>
    <property type="match status" value="1"/>
</dbReference>
<dbReference type="GO" id="GO:0004519">
    <property type="term" value="F:endonuclease activity"/>
    <property type="evidence" value="ECO:0007669"/>
    <property type="project" value="InterPro"/>
</dbReference>
<comment type="similarity">
    <text evidence="1">Belongs to the RNA polymerase beta chain family.</text>
</comment>
<evidence type="ECO:0000313" key="12">
    <source>
        <dbReference type="EMBL" id="QHT97627.1"/>
    </source>
</evidence>
<dbReference type="GO" id="GO:0003677">
    <property type="term" value="F:DNA binding"/>
    <property type="evidence" value="ECO:0007669"/>
    <property type="project" value="InterPro"/>
</dbReference>
<dbReference type="NCBIfam" id="TIGR01445">
    <property type="entry name" value="intein_Nterm"/>
    <property type="match status" value="1"/>
</dbReference>
<dbReference type="GO" id="GO:0000428">
    <property type="term" value="C:DNA-directed RNA polymerase complex"/>
    <property type="evidence" value="ECO:0007669"/>
    <property type="project" value="UniProtKB-KW"/>
</dbReference>
<evidence type="ECO:0000256" key="5">
    <source>
        <dbReference type="ARBA" id="ARBA00022695"/>
    </source>
</evidence>
<dbReference type="InterPro" id="IPR006142">
    <property type="entry name" value="INTEIN"/>
</dbReference>
<organism evidence="12">
    <name type="scientific">viral metagenome</name>
    <dbReference type="NCBI Taxonomy" id="1070528"/>
    <lineage>
        <taxon>unclassified sequences</taxon>
        <taxon>metagenomes</taxon>
        <taxon>organismal metagenomes</taxon>
    </lineage>
</organism>
<dbReference type="InterPro" id="IPR007647">
    <property type="entry name" value="RNA_pol_Rpb2_5"/>
</dbReference>
<dbReference type="Gene3D" id="2.40.50.150">
    <property type="match status" value="1"/>
</dbReference>
<dbReference type="Pfam" id="PF04567">
    <property type="entry name" value="RNA_pol_Rpb2_5"/>
    <property type="match status" value="1"/>
</dbReference>
<dbReference type="GO" id="GO:0046872">
    <property type="term" value="F:metal ion binding"/>
    <property type="evidence" value="ECO:0007669"/>
    <property type="project" value="UniProtKB-KW"/>
</dbReference>
<dbReference type="PROSITE" id="PS50819">
    <property type="entry name" value="INTEIN_ENDONUCLEASE"/>
    <property type="match status" value="1"/>
</dbReference>
<dbReference type="SUPFAM" id="SSF64484">
    <property type="entry name" value="beta and beta-prime subunits of DNA dependent RNA-polymerase"/>
    <property type="match status" value="2"/>
</dbReference>
<dbReference type="InterPro" id="IPR007646">
    <property type="entry name" value="RNA_pol_Rpb2_4"/>
</dbReference>
<dbReference type="InterPro" id="IPR036844">
    <property type="entry name" value="Hint_dom_sf"/>
</dbReference>
<dbReference type="InterPro" id="IPR004042">
    <property type="entry name" value="Intein_endonuc_central"/>
</dbReference>
<dbReference type="InterPro" id="IPR027434">
    <property type="entry name" value="Homing_endonucl"/>
</dbReference>
<dbReference type="PRINTS" id="PR00379">
    <property type="entry name" value="INTEIN"/>
</dbReference>
<dbReference type="CDD" id="cd00653">
    <property type="entry name" value="RNA_pol_B_RPB2"/>
    <property type="match status" value="1"/>
</dbReference>
<dbReference type="PROSITE" id="PS50818">
    <property type="entry name" value="INTEIN_C_TER"/>
    <property type="match status" value="1"/>
</dbReference>
<dbReference type="Pfam" id="PF00562">
    <property type="entry name" value="RNA_pol_Rpb2_6"/>
    <property type="match status" value="1"/>
</dbReference>
<dbReference type="GO" id="GO:0032549">
    <property type="term" value="F:ribonucleoside binding"/>
    <property type="evidence" value="ECO:0007669"/>
    <property type="project" value="InterPro"/>
</dbReference>
<evidence type="ECO:0000256" key="3">
    <source>
        <dbReference type="ARBA" id="ARBA00022478"/>
    </source>
</evidence>
<feature type="domain" description="DOD-type homing endonuclease" evidence="11">
    <location>
        <begin position="657"/>
        <end position="830"/>
    </location>
</feature>
<dbReference type="Gene3D" id="3.90.1800.10">
    <property type="entry name" value="RNA polymerase alpha subunit dimerisation domain"/>
    <property type="match status" value="1"/>
</dbReference>
<dbReference type="GO" id="GO:0006351">
    <property type="term" value="P:DNA-templated transcription"/>
    <property type="evidence" value="ECO:0007669"/>
    <property type="project" value="InterPro"/>
</dbReference>
<dbReference type="Gene3D" id="3.90.1100.10">
    <property type="match status" value="2"/>
</dbReference>
<dbReference type="CDD" id="cd00081">
    <property type="entry name" value="Hint"/>
    <property type="match status" value="1"/>
</dbReference>
<accession>A0A6C0J0Y0</accession>
<proteinExistence type="inferred from homology"/>
<dbReference type="PANTHER" id="PTHR20856">
    <property type="entry name" value="DNA-DIRECTED RNA POLYMERASE I SUBUNIT 2"/>
    <property type="match status" value="1"/>
</dbReference>
<dbReference type="GO" id="GO:0003899">
    <property type="term" value="F:DNA-directed RNA polymerase activity"/>
    <property type="evidence" value="ECO:0007669"/>
    <property type="project" value="UniProtKB-EC"/>
</dbReference>
<dbReference type="EMBL" id="MN740283">
    <property type="protein sequence ID" value="QHT97627.1"/>
    <property type="molecule type" value="Genomic_DNA"/>
</dbReference>
<dbReference type="InterPro" id="IPR007645">
    <property type="entry name" value="RNA_pol_Rpb2_3"/>
</dbReference>
<evidence type="ECO:0000256" key="2">
    <source>
        <dbReference type="ARBA" id="ARBA00012418"/>
    </source>
</evidence>
<dbReference type="SUPFAM" id="SSF51294">
    <property type="entry name" value="Hedgehog/intein (Hint) domain"/>
    <property type="match status" value="1"/>
</dbReference>
<dbReference type="Pfam" id="PF04563">
    <property type="entry name" value="RNA_pol_Rpb2_1"/>
    <property type="match status" value="1"/>
</dbReference>
<dbReference type="InterPro" id="IPR030934">
    <property type="entry name" value="Intein_C"/>
</dbReference>
<dbReference type="SMART" id="SM00306">
    <property type="entry name" value="HintN"/>
    <property type="match status" value="1"/>
</dbReference>
<protein>
    <recommendedName>
        <fullName evidence="2">DNA-directed RNA polymerase</fullName>
        <ecNumber evidence="2">2.7.7.6</ecNumber>
    </recommendedName>
</protein>
<dbReference type="Pfam" id="PF14890">
    <property type="entry name" value="Intein_splicing"/>
    <property type="match status" value="1"/>
</dbReference>
<keyword evidence="5" id="KW-0548">Nucleotidyltransferase</keyword>
<evidence type="ECO:0000256" key="10">
    <source>
        <dbReference type="ARBA" id="ARBA00023163"/>
    </source>
</evidence>
<keyword evidence="4" id="KW-0808">Transferase</keyword>
<dbReference type="EC" id="2.7.7.6" evidence="2"/>
<dbReference type="NCBIfam" id="TIGR01443">
    <property type="entry name" value="intein_Cterm"/>
    <property type="match status" value="1"/>
</dbReference>
<keyword evidence="6" id="KW-0479">Metal-binding</keyword>
<dbReference type="InterPro" id="IPR014724">
    <property type="entry name" value="RNA_pol_RPB2_OB-fold"/>
</dbReference>
<evidence type="ECO:0000256" key="1">
    <source>
        <dbReference type="ARBA" id="ARBA00006835"/>
    </source>
</evidence>
<keyword evidence="3" id="KW-0240">DNA-directed RNA polymerase</keyword>
<keyword evidence="10" id="KW-0804">Transcription</keyword>
<evidence type="ECO:0000256" key="8">
    <source>
        <dbReference type="ARBA" id="ARBA00022833"/>
    </source>
</evidence>